<dbReference type="Pfam" id="PF03551">
    <property type="entry name" value="PadR"/>
    <property type="match status" value="1"/>
</dbReference>
<dbReference type="RefSeq" id="WP_278018004.1">
    <property type="nucleotide sequence ID" value="NZ_JARRRY010000002.1"/>
</dbReference>
<name>A0ABT6H2F8_9BACI</name>
<reference evidence="2 3" key="1">
    <citation type="submission" date="2023-04" db="EMBL/GenBank/DDBJ databases">
        <title>Ectobacillus antri isolated from activated sludge.</title>
        <authorList>
            <person name="Yan P."/>
            <person name="Liu X."/>
        </authorList>
    </citation>
    <scope>NUCLEOTIDE SEQUENCE [LARGE SCALE GENOMIC DNA]</scope>
    <source>
        <strain evidence="2 3">C18H</strain>
    </source>
</reference>
<feature type="domain" description="Transcription regulator PadR N-terminal" evidence="1">
    <location>
        <begin position="7"/>
        <end position="82"/>
    </location>
</feature>
<dbReference type="Proteomes" id="UP001218246">
    <property type="component" value="Unassembled WGS sequence"/>
</dbReference>
<dbReference type="PANTHER" id="PTHR43252">
    <property type="entry name" value="TRANSCRIPTIONAL REGULATOR YQJI"/>
    <property type="match status" value="1"/>
</dbReference>
<dbReference type="Gene3D" id="1.10.10.10">
    <property type="entry name" value="Winged helix-like DNA-binding domain superfamily/Winged helix DNA-binding domain"/>
    <property type="match status" value="1"/>
</dbReference>
<comment type="caution">
    <text evidence="2">The sequence shown here is derived from an EMBL/GenBank/DDBJ whole genome shotgun (WGS) entry which is preliminary data.</text>
</comment>
<proteinExistence type="predicted"/>
<dbReference type="InterPro" id="IPR036390">
    <property type="entry name" value="WH_DNA-bd_sf"/>
</dbReference>
<evidence type="ECO:0000259" key="1">
    <source>
        <dbReference type="Pfam" id="PF03551"/>
    </source>
</evidence>
<dbReference type="EMBL" id="JARULN010000003">
    <property type="protein sequence ID" value="MDG5753497.1"/>
    <property type="molecule type" value="Genomic_DNA"/>
</dbReference>
<evidence type="ECO:0000313" key="3">
    <source>
        <dbReference type="Proteomes" id="UP001218246"/>
    </source>
</evidence>
<organism evidence="2 3">
    <name type="scientific">Ectobacillus antri</name>
    <dbReference type="NCBI Taxonomy" id="2486280"/>
    <lineage>
        <taxon>Bacteria</taxon>
        <taxon>Bacillati</taxon>
        <taxon>Bacillota</taxon>
        <taxon>Bacilli</taxon>
        <taxon>Bacillales</taxon>
        <taxon>Bacillaceae</taxon>
        <taxon>Ectobacillus</taxon>
    </lineage>
</organism>
<gene>
    <name evidence="2" type="ORF">P6P90_05840</name>
</gene>
<dbReference type="InterPro" id="IPR036388">
    <property type="entry name" value="WH-like_DNA-bd_sf"/>
</dbReference>
<evidence type="ECO:0000313" key="2">
    <source>
        <dbReference type="EMBL" id="MDG5753497.1"/>
    </source>
</evidence>
<dbReference type="PANTHER" id="PTHR43252:SF7">
    <property type="entry name" value="TRANSCRIPTIONAL REGULATOR YQJI"/>
    <property type="match status" value="1"/>
</dbReference>
<keyword evidence="3" id="KW-1185">Reference proteome</keyword>
<sequence length="192" mass="22384">MNVKLVVLGLLMEKNRHPYEIQQILQQSHMKYYMKITKGSLYYNFEKLEEQGFIAVTDIISDTPRPEKTVYGVTENGVKEFNQLLLEQIGKQENMQRAIHEALLFAQYGDIEPMIAKLEEKVAETKLYLTTMETVYEKKYRQENLAIGYILTSVILHLRTELLVLTNLCHDMKTKKLTEKGIDVLRIIDPSQ</sequence>
<accession>A0ABT6H2F8</accession>
<dbReference type="SUPFAM" id="SSF46785">
    <property type="entry name" value="Winged helix' DNA-binding domain"/>
    <property type="match status" value="1"/>
</dbReference>
<protein>
    <submittedName>
        <fullName evidence="2">PadR family transcriptional regulator</fullName>
    </submittedName>
</protein>
<dbReference type="InterPro" id="IPR005149">
    <property type="entry name" value="Tscrpt_reg_PadR_N"/>
</dbReference>